<dbReference type="EMBL" id="JADOUF010000001">
    <property type="protein sequence ID" value="MBG6134921.1"/>
    <property type="molecule type" value="Genomic_DNA"/>
</dbReference>
<proteinExistence type="predicted"/>
<evidence type="ECO:0000313" key="1">
    <source>
        <dbReference type="EMBL" id="MBG6134921.1"/>
    </source>
</evidence>
<protein>
    <recommendedName>
        <fullName evidence="3">SH3 domain-containing protein</fullName>
    </recommendedName>
</protein>
<reference evidence="1" key="1">
    <citation type="submission" date="2020-11" db="EMBL/GenBank/DDBJ databases">
        <title>Sequencing the genomes of 1000 actinobacteria strains.</title>
        <authorList>
            <person name="Klenk H.-P."/>
        </authorList>
    </citation>
    <scope>NUCLEOTIDE SEQUENCE</scope>
    <source>
        <strain evidence="1">DSM 45356</strain>
    </source>
</reference>
<name>A0A8J7GC83_9ACTN</name>
<dbReference type="Proteomes" id="UP000622552">
    <property type="component" value="Unassembled WGS sequence"/>
</dbReference>
<dbReference type="AlphaFoldDB" id="A0A8J7GC83"/>
<comment type="caution">
    <text evidence="1">The sequence shown here is derived from an EMBL/GenBank/DDBJ whole genome shotgun (WGS) entry which is preliminary data.</text>
</comment>
<dbReference type="RefSeq" id="WP_197002100.1">
    <property type="nucleotide sequence ID" value="NZ_BONS01000004.1"/>
</dbReference>
<accession>A0A8J7GC83</accession>
<keyword evidence="2" id="KW-1185">Reference proteome</keyword>
<evidence type="ECO:0008006" key="3">
    <source>
        <dbReference type="Google" id="ProtNLM"/>
    </source>
</evidence>
<sequence>MIVSSAVALASPAGAEPAEPTIQSITATCVDGTRIRLAPETGAVLGLCYAAHAVRAHCRPSTTGGYWVRITDTTTGVEGWVSGNLIRAIGWETLPYC</sequence>
<evidence type="ECO:0000313" key="2">
    <source>
        <dbReference type="Proteomes" id="UP000622552"/>
    </source>
</evidence>
<gene>
    <name evidence="1" type="ORF">IW245_001115</name>
</gene>
<organism evidence="1 2">
    <name type="scientific">Longispora fulva</name>
    <dbReference type="NCBI Taxonomy" id="619741"/>
    <lineage>
        <taxon>Bacteria</taxon>
        <taxon>Bacillati</taxon>
        <taxon>Actinomycetota</taxon>
        <taxon>Actinomycetes</taxon>
        <taxon>Micromonosporales</taxon>
        <taxon>Micromonosporaceae</taxon>
        <taxon>Longispora</taxon>
    </lineage>
</organism>